<organism evidence="1">
    <name type="scientific">Brassica oleracea</name>
    <name type="common">Wild cabbage</name>
    <dbReference type="NCBI Taxonomy" id="3712"/>
    <lineage>
        <taxon>Eukaryota</taxon>
        <taxon>Viridiplantae</taxon>
        <taxon>Streptophyta</taxon>
        <taxon>Embryophyta</taxon>
        <taxon>Tracheophyta</taxon>
        <taxon>Spermatophyta</taxon>
        <taxon>Magnoliopsida</taxon>
        <taxon>eudicotyledons</taxon>
        <taxon>Gunneridae</taxon>
        <taxon>Pentapetalae</taxon>
        <taxon>rosids</taxon>
        <taxon>malvids</taxon>
        <taxon>Brassicales</taxon>
        <taxon>Brassicaceae</taxon>
        <taxon>Brassiceae</taxon>
        <taxon>Brassica</taxon>
    </lineage>
</organism>
<reference evidence="1" key="1">
    <citation type="submission" date="2018-11" db="EMBL/GenBank/DDBJ databases">
        <authorList>
            <consortium name="Genoscope - CEA"/>
            <person name="William W."/>
        </authorList>
    </citation>
    <scope>NUCLEOTIDE SEQUENCE</scope>
</reference>
<evidence type="ECO:0000313" key="1">
    <source>
        <dbReference type="EMBL" id="VDD30149.1"/>
    </source>
</evidence>
<sequence>MDYSIRSLDPSFVSNGIFLSCQLWHCRYLLPSCQQVLKMIRSMRHLFSLNLS</sequence>
<accession>A0A3P6EFS3</accession>
<protein>
    <submittedName>
        <fullName evidence="1">Uncharacterized protein</fullName>
    </submittedName>
</protein>
<name>A0A3P6EFS3_BRAOL</name>
<dbReference type="PROSITE" id="PS51257">
    <property type="entry name" value="PROKAR_LIPOPROTEIN"/>
    <property type="match status" value="1"/>
</dbReference>
<proteinExistence type="predicted"/>
<dbReference type="EMBL" id="LR031875">
    <property type="protein sequence ID" value="VDD30149.1"/>
    <property type="molecule type" value="Genomic_DNA"/>
</dbReference>
<gene>
    <name evidence="1" type="ORF">BOLC9T55472H</name>
</gene>
<dbReference type="AlphaFoldDB" id="A0A3P6EFS3"/>